<dbReference type="InterPro" id="IPR058361">
    <property type="entry name" value="DUF8048"/>
</dbReference>
<feature type="domain" description="DUF8048" evidence="1">
    <location>
        <begin position="11"/>
        <end position="119"/>
    </location>
</feature>
<proteinExistence type="predicted"/>
<dbReference type="RefSeq" id="WP_276302820.1">
    <property type="nucleotide sequence ID" value="NZ_CP119992.1"/>
</dbReference>
<evidence type="ECO:0000259" key="1">
    <source>
        <dbReference type="Pfam" id="PF26222"/>
    </source>
</evidence>
<dbReference type="Proteomes" id="UP001596547">
    <property type="component" value="Unassembled WGS sequence"/>
</dbReference>
<name>A0ABD6ABI4_9EURY</name>
<evidence type="ECO:0000313" key="2">
    <source>
        <dbReference type="EMBL" id="MFC7317944.1"/>
    </source>
</evidence>
<reference evidence="2 3" key="1">
    <citation type="journal article" date="2019" name="Int. J. Syst. Evol. Microbiol.">
        <title>The Global Catalogue of Microorganisms (GCM) 10K type strain sequencing project: providing services to taxonomists for standard genome sequencing and annotation.</title>
        <authorList>
            <consortium name="The Broad Institute Genomics Platform"/>
            <consortium name="The Broad Institute Genome Sequencing Center for Infectious Disease"/>
            <person name="Wu L."/>
            <person name="Ma J."/>
        </authorList>
    </citation>
    <scope>NUCLEOTIDE SEQUENCE [LARGE SCALE GENOMIC DNA]</scope>
    <source>
        <strain evidence="2 3">PSR21</strain>
    </source>
</reference>
<protein>
    <recommendedName>
        <fullName evidence="1">DUF8048 domain-containing protein</fullName>
    </recommendedName>
</protein>
<sequence length="128" mass="13518">MTDTDPTGTTAIDAEVCERVAAEGGTDADDLAGALAVVDAALTDEHSTYEREYEYTTVEGTRVYLADPAEWDDLAARLDLDASLRAAVARAHEAQAEKLLDDATAGRRAEGEEGTAIVVGIDTAEEMV</sequence>
<organism evidence="2 3">
    <name type="scientific">Halomarina halobia</name>
    <dbReference type="NCBI Taxonomy" id="3033386"/>
    <lineage>
        <taxon>Archaea</taxon>
        <taxon>Methanobacteriati</taxon>
        <taxon>Methanobacteriota</taxon>
        <taxon>Stenosarchaea group</taxon>
        <taxon>Halobacteria</taxon>
        <taxon>Halobacteriales</taxon>
        <taxon>Natronomonadaceae</taxon>
        <taxon>Halomarina</taxon>
    </lineage>
</organism>
<dbReference type="GeneID" id="79315373"/>
<dbReference type="AlphaFoldDB" id="A0ABD6ABI4"/>
<gene>
    <name evidence="2" type="ORF">ACFQPE_14245</name>
</gene>
<dbReference type="Pfam" id="PF26222">
    <property type="entry name" value="DUF8048"/>
    <property type="match status" value="1"/>
</dbReference>
<evidence type="ECO:0000313" key="3">
    <source>
        <dbReference type="Proteomes" id="UP001596547"/>
    </source>
</evidence>
<keyword evidence="3" id="KW-1185">Reference proteome</keyword>
<dbReference type="EMBL" id="JBHTBF010000002">
    <property type="protein sequence ID" value="MFC7317944.1"/>
    <property type="molecule type" value="Genomic_DNA"/>
</dbReference>
<accession>A0ABD6ABI4</accession>
<comment type="caution">
    <text evidence="2">The sequence shown here is derived from an EMBL/GenBank/DDBJ whole genome shotgun (WGS) entry which is preliminary data.</text>
</comment>